<accession>A0A383BWC0</accession>
<name>A0A383BWC0_9ZZZZ</name>
<feature type="non-terminal residue" evidence="1">
    <location>
        <position position="1"/>
    </location>
</feature>
<gene>
    <name evidence="1" type="ORF">METZ01_LOCUS476974</name>
</gene>
<organism evidence="1">
    <name type="scientific">marine metagenome</name>
    <dbReference type="NCBI Taxonomy" id="408172"/>
    <lineage>
        <taxon>unclassified sequences</taxon>
        <taxon>metagenomes</taxon>
        <taxon>ecological metagenomes</taxon>
    </lineage>
</organism>
<dbReference type="AlphaFoldDB" id="A0A383BWC0"/>
<proteinExistence type="predicted"/>
<dbReference type="EMBL" id="UINC01203729">
    <property type="protein sequence ID" value="SVE24120.1"/>
    <property type="molecule type" value="Genomic_DNA"/>
</dbReference>
<protein>
    <submittedName>
        <fullName evidence="1">Uncharacterized protein</fullName>
    </submittedName>
</protein>
<reference evidence="1" key="1">
    <citation type="submission" date="2018-05" db="EMBL/GenBank/DDBJ databases">
        <authorList>
            <person name="Lanie J.A."/>
            <person name="Ng W.-L."/>
            <person name="Kazmierczak K.M."/>
            <person name="Andrzejewski T.M."/>
            <person name="Davidsen T.M."/>
            <person name="Wayne K.J."/>
            <person name="Tettelin H."/>
            <person name="Glass J.I."/>
            <person name="Rusch D."/>
            <person name="Podicherti R."/>
            <person name="Tsui H.-C.T."/>
            <person name="Winkler M.E."/>
        </authorList>
    </citation>
    <scope>NUCLEOTIDE SEQUENCE</scope>
</reference>
<feature type="non-terminal residue" evidence="1">
    <location>
        <position position="35"/>
    </location>
</feature>
<sequence>VDLKDDTAGQFFLSDPLVDPQHCKFNEVGSCPLHW</sequence>
<evidence type="ECO:0000313" key="1">
    <source>
        <dbReference type="EMBL" id="SVE24120.1"/>
    </source>
</evidence>